<dbReference type="OrthoDB" id="46913at2759"/>
<name>A0A1V9YXD0_9STRA</name>
<keyword evidence="6" id="KW-0819">tRNA processing</keyword>
<dbReference type="AlphaFoldDB" id="A0A1V9YXD0"/>
<keyword evidence="10" id="KW-0378">Hydrolase</keyword>
<evidence type="ECO:0000256" key="2">
    <source>
        <dbReference type="ARBA" id="ARBA00001946"/>
    </source>
</evidence>
<protein>
    <recommendedName>
        <fullName evidence="15">Mitochondrial ribonuclease P catalytic subunit</fullName>
        <ecNumber evidence="5">3.1.26.5</ecNumber>
    </recommendedName>
    <alternativeName>
        <fullName evidence="16">Mitochondrial ribonuclease P protein 3</fullName>
    </alternativeName>
</protein>
<evidence type="ECO:0000259" key="18">
    <source>
        <dbReference type="Pfam" id="PF16953"/>
    </source>
</evidence>
<dbReference type="GO" id="GO:0001682">
    <property type="term" value="P:tRNA 5'-leader removal"/>
    <property type="evidence" value="ECO:0007669"/>
    <property type="project" value="TreeGrafter"/>
</dbReference>
<feature type="domain" description="PROP1-like PPR" evidence="19">
    <location>
        <begin position="20"/>
        <end position="227"/>
    </location>
</feature>
<keyword evidence="21" id="KW-1185">Reference proteome</keyword>
<evidence type="ECO:0000313" key="21">
    <source>
        <dbReference type="Proteomes" id="UP000243217"/>
    </source>
</evidence>
<keyword evidence="9" id="KW-0677">Repeat</keyword>
<dbReference type="GO" id="GO:0046872">
    <property type="term" value="F:metal ion binding"/>
    <property type="evidence" value="ECO:0007669"/>
    <property type="project" value="UniProtKB-KW"/>
</dbReference>
<comment type="subcellular location">
    <subcellularLocation>
        <location evidence="3">Mitochondrion</location>
    </subcellularLocation>
</comment>
<dbReference type="InterPro" id="IPR011990">
    <property type="entry name" value="TPR-like_helical_dom_sf"/>
</dbReference>
<evidence type="ECO:0000256" key="8">
    <source>
        <dbReference type="ARBA" id="ARBA00022723"/>
    </source>
</evidence>
<dbReference type="Pfam" id="PF17177">
    <property type="entry name" value="PPR_long"/>
    <property type="match status" value="1"/>
</dbReference>
<evidence type="ECO:0000256" key="5">
    <source>
        <dbReference type="ARBA" id="ARBA00012179"/>
    </source>
</evidence>
<evidence type="ECO:0000259" key="19">
    <source>
        <dbReference type="Pfam" id="PF17177"/>
    </source>
</evidence>
<evidence type="ECO:0000256" key="7">
    <source>
        <dbReference type="ARBA" id="ARBA00022722"/>
    </source>
</evidence>
<dbReference type="STRING" id="74557.A0A1V9YXD0"/>
<evidence type="ECO:0000256" key="16">
    <source>
        <dbReference type="ARBA" id="ARBA00044559"/>
    </source>
</evidence>
<evidence type="ECO:0000256" key="14">
    <source>
        <dbReference type="ARBA" id="ARBA00023128"/>
    </source>
</evidence>
<dbReference type="Proteomes" id="UP000243217">
    <property type="component" value="Unassembled WGS sequence"/>
</dbReference>
<dbReference type="EC" id="3.1.26.5" evidence="5"/>
<keyword evidence="11" id="KW-0862">Zinc</keyword>
<proteinExistence type="inferred from homology"/>
<dbReference type="PANTHER" id="PTHR13547:SF1">
    <property type="entry name" value="MITOCHONDRIAL RIBONUCLEASE P CATALYTIC SUBUNIT"/>
    <property type="match status" value="1"/>
</dbReference>
<comment type="cofactor">
    <cofactor evidence="2">
        <name>Mg(2+)</name>
        <dbReference type="ChEBI" id="CHEBI:18420"/>
    </cofactor>
</comment>
<dbReference type="GO" id="GO:0005739">
    <property type="term" value="C:mitochondrion"/>
    <property type="evidence" value="ECO:0007669"/>
    <property type="project" value="UniProtKB-SubCell"/>
</dbReference>
<comment type="catalytic activity">
    <reaction evidence="1">
        <text>Endonucleolytic cleavage of RNA, removing 5'-extranucleotides from tRNA precursor.</text>
        <dbReference type="EC" id="3.1.26.5"/>
    </reaction>
</comment>
<keyword evidence="14" id="KW-0496">Mitochondrion</keyword>
<evidence type="ECO:0000256" key="1">
    <source>
        <dbReference type="ARBA" id="ARBA00000928"/>
    </source>
</evidence>
<organism evidence="20 21">
    <name type="scientific">Thraustotheca clavata</name>
    <dbReference type="NCBI Taxonomy" id="74557"/>
    <lineage>
        <taxon>Eukaryota</taxon>
        <taxon>Sar</taxon>
        <taxon>Stramenopiles</taxon>
        <taxon>Oomycota</taxon>
        <taxon>Saprolegniomycetes</taxon>
        <taxon>Saprolegniales</taxon>
        <taxon>Achlyaceae</taxon>
        <taxon>Thraustotheca</taxon>
    </lineage>
</organism>
<evidence type="ECO:0000256" key="3">
    <source>
        <dbReference type="ARBA" id="ARBA00004173"/>
    </source>
</evidence>
<feature type="domain" description="PRORP" evidence="18">
    <location>
        <begin position="236"/>
        <end position="452"/>
    </location>
</feature>
<reference evidence="20 21" key="1">
    <citation type="journal article" date="2014" name="Genome Biol. Evol.">
        <title>The secreted proteins of Achlya hypogyna and Thraustotheca clavata identify the ancestral oomycete secretome and reveal gene acquisitions by horizontal gene transfer.</title>
        <authorList>
            <person name="Misner I."/>
            <person name="Blouin N."/>
            <person name="Leonard G."/>
            <person name="Richards T.A."/>
            <person name="Lane C.E."/>
        </authorList>
    </citation>
    <scope>NUCLEOTIDE SEQUENCE [LARGE SCALE GENOMIC DNA]</scope>
    <source>
        <strain evidence="20 21">ATCC 34112</strain>
    </source>
</reference>
<keyword evidence="12" id="KW-0460">Magnesium</keyword>
<dbReference type="CDD" id="cd18718">
    <property type="entry name" value="PIN_PRORP"/>
    <property type="match status" value="1"/>
</dbReference>
<feature type="region of interest" description="Disordered" evidence="17">
    <location>
        <begin position="1"/>
        <end position="28"/>
    </location>
</feature>
<evidence type="ECO:0000256" key="10">
    <source>
        <dbReference type="ARBA" id="ARBA00022801"/>
    </source>
</evidence>
<dbReference type="EMBL" id="JNBS01002556">
    <property type="protein sequence ID" value="OQR90317.1"/>
    <property type="molecule type" value="Genomic_DNA"/>
</dbReference>
<dbReference type="InterPro" id="IPR033495">
    <property type="entry name" value="MRPP3_PIN_dom"/>
</dbReference>
<dbReference type="InterPro" id="IPR031595">
    <property type="entry name" value="PRORP_C"/>
</dbReference>
<evidence type="ECO:0000256" key="6">
    <source>
        <dbReference type="ARBA" id="ARBA00022694"/>
    </source>
</evidence>
<sequence length="461" mass="54049">MTKRSAEDEQSTKKMTKRLRRMTPEQHEQMAYRKRVEACMGTKDIKEVFAVFHEMKDKKKDIPAYIYQMVFNLCGQVDGPVSLLDDAFAVLNHMKEQLGPKSKKHPVDEPSYSALVRLCARQHDTIKAEKLLEELEQAQVLSKLRTYSPLLIEYASTNCLDDAWRIYEKIKAKELDVTEIEYAALLQVASAVKNHDMFYKILAIFMEDILEPQESTWEILKLWFMSEGFTCKEGTVNEDGICSVTGAKLLSIELSKEKEDILLKKVEGLVCTSDERTEQWNEFKSWIDENGPYDVLLDAANIGYFNQNYEGGGFNYKQIQRVLQAYQRRGKKVLIVLHKRRTSDKEVPEHLRSMVAGWRDKNEMYNCRPGNNDDWYWLYAAVNFSGRTLVVSNDEMRDHHFQMISGVDFHRWKERHLVRYDKKNGNFVFDEPRVYSKRSQHVNDSWHFPTPDKDKWLVAHK</sequence>
<evidence type="ECO:0000256" key="15">
    <source>
        <dbReference type="ARBA" id="ARBA00044536"/>
    </source>
</evidence>
<keyword evidence="13" id="KW-0809">Transit peptide</keyword>
<dbReference type="Pfam" id="PF16953">
    <property type="entry name" value="PRORP"/>
    <property type="match status" value="1"/>
</dbReference>
<evidence type="ECO:0000256" key="9">
    <source>
        <dbReference type="ARBA" id="ARBA00022737"/>
    </source>
</evidence>
<feature type="compositionally biased region" description="Basic and acidic residues" evidence="17">
    <location>
        <begin position="1"/>
        <end position="12"/>
    </location>
</feature>
<accession>A0A1V9YXD0</accession>
<evidence type="ECO:0000256" key="17">
    <source>
        <dbReference type="SAM" id="MobiDB-lite"/>
    </source>
</evidence>
<comment type="caution">
    <text evidence="20">The sequence shown here is derived from an EMBL/GenBank/DDBJ whole genome shotgun (WGS) entry which is preliminary data.</text>
</comment>
<keyword evidence="8" id="KW-0479">Metal-binding</keyword>
<gene>
    <name evidence="20" type="ORF">THRCLA_09375</name>
</gene>
<evidence type="ECO:0000256" key="12">
    <source>
        <dbReference type="ARBA" id="ARBA00022842"/>
    </source>
</evidence>
<dbReference type="Gene3D" id="1.25.40.10">
    <property type="entry name" value="Tetratricopeptide repeat domain"/>
    <property type="match status" value="1"/>
</dbReference>
<evidence type="ECO:0000256" key="11">
    <source>
        <dbReference type="ARBA" id="ARBA00022833"/>
    </source>
</evidence>
<evidence type="ECO:0000313" key="20">
    <source>
        <dbReference type="EMBL" id="OQR90317.1"/>
    </source>
</evidence>
<dbReference type="InterPro" id="IPR033443">
    <property type="entry name" value="PROP1-like_PPR_dom"/>
</dbReference>
<dbReference type="PANTHER" id="PTHR13547">
    <property type="match status" value="1"/>
</dbReference>
<dbReference type="GO" id="GO:0004526">
    <property type="term" value="F:ribonuclease P activity"/>
    <property type="evidence" value="ECO:0007669"/>
    <property type="project" value="UniProtKB-EC"/>
</dbReference>
<evidence type="ECO:0000256" key="4">
    <source>
        <dbReference type="ARBA" id="ARBA00007626"/>
    </source>
</evidence>
<comment type="similarity">
    <text evidence="4">Belongs to the PPR family. P subfamily.</text>
</comment>
<dbReference type="Gene3D" id="3.40.50.11980">
    <property type="match status" value="1"/>
</dbReference>
<evidence type="ECO:0000256" key="13">
    <source>
        <dbReference type="ARBA" id="ARBA00022946"/>
    </source>
</evidence>
<keyword evidence="7" id="KW-0540">Nuclease</keyword>